<feature type="region of interest" description="Disordered" evidence="1">
    <location>
        <begin position="1"/>
        <end position="57"/>
    </location>
</feature>
<gene>
    <name evidence="2" type="ORF">AVEN_61561_1</name>
</gene>
<feature type="compositionally biased region" description="Polar residues" evidence="1">
    <location>
        <begin position="44"/>
        <end position="57"/>
    </location>
</feature>
<dbReference type="Proteomes" id="UP000499080">
    <property type="component" value="Unassembled WGS sequence"/>
</dbReference>
<evidence type="ECO:0000256" key="1">
    <source>
        <dbReference type="SAM" id="MobiDB-lite"/>
    </source>
</evidence>
<keyword evidence="3" id="KW-1185">Reference proteome</keyword>
<protein>
    <submittedName>
        <fullName evidence="2">Uncharacterized protein</fullName>
    </submittedName>
</protein>
<dbReference type="AlphaFoldDB" id="A0A4Y2MH61"/>
<accession>A0A4Y2MH61</accession>
<proteinExistence type="predicted"/>
<evidence type="ECO:0000313" key="2">
    <source>
        <dbReference type="EMBL" id="GBN26488.1"/>
    </source>
</evidence>
<evidence type="ECO:0000313" key="3">
    <source>
        <dbReference type="Proteomes" id="UP000499080"/>
    </source>
</evidence>
<dbReference type="EMBL" id="BGPR01007390">
    <property type="protein sequence ID" value="GBN26488.1"/>
    <property type="molecule type" value="Genomic_DNA"/>
</dbReference>
<organism evidence="2 3">
    <name type="scientific">Araneus ventricosus</name>
    <name type="common">Orbweaver spider</name>
    <name type="synonym">Epeira ventricosa</name>
    <dbReference type="NCBI Taxonomy" id="182803"/>
    <lineage>
        <taxon>Eukaryota</taxon>
        <taxon>Metazoa</taxon>
        <taxon>Ecdysozoa</taxon>
        <taxon>Arthropoda</taxon>
        <taxon>Chelicerata</taxon>
        <taxon>Arachnida</taxon>
        <taxon>Araneae</taxon>
        <taxon>Araneomorphae</taxon>
        <taxon>Entelegynae</taxon>
        <taxon>Araneoidea</taxon>
        <taxon>Araneidae</taxon>
        <taxon>Araneus</taxon>
    </lineage>
</organism>
<name>A0A4Y2MH61_ARAVE</name>
<sequence length="85" mass="9125">MHGAHCMLNHTVIKQPPSGVEQKLGEGRRVPAQVSSSSSDHSSKLQGASQNNPFVASKQDVNITKLISIASVLEHKLSERTASNH</sequence>
<comment type="caution">
    <text evidence="2">The sequence shown here is derived from an EMBL/GenBank/DDBJ whole genome shotgun (WGS) entry which is preliminary data.</text>
</comment>
<reference evidence="2 3" key="1">
    <citation type="journal article" date="2019" name="Sci. Rep.">
        <title>Orb-weaving spider Araneus ventricosus genome elucidates the spidroin gene catalogue.</title>
        <authorList>
            <person name="Kono N."/>
            <person name="Nakamura H."/>
            <person name="Ohtoshi R."/>
            <person name="Moran D.A.P."/>
            <person name="Shinohara A."/>
            <person name="Yoshida Y."/>
            <person name="Fujiwara M."/>
            <person name="Mori M."/>
            <person name="Tomita M."/>
            <person name="Arakawa K."/>
        </authorList>
    </citation>
    <scope>NUCLEOTIDE SEQUENCE [LARGE SCALE GENOMIC DNA]</scope>
</reference>